<protein>
    <recommendedName>
        <fullName evidence="3">Metal-dependent hydrolase, beta-lactamase superfamily II</fullName>
    </recommendedName>
</protein>
<dbReference type="InterPro" id="IPR036866">
    <property type="entry name" value="RibonucZ/Hydroxyglut_hydro"/>
</dbReference>
<dbReference type="PANTHER" id="PTHR30619">
    <property type="entry name" value="DNA INTERNALIZATION/COMPETENCE PROTEIN COMEC/REC2"/>
    <property type="match status" value="1"/>
</dbReference>
<name>A0ABS8MXP1_9FLAO</name>
<dbReference type="SUPFAM" id="SSF56281">
    <property type="entry name" value="Metallo-hydrolase/oxidoreductase"/>
    <property type="match status" value="1"/>
</dbReference>
<evidence type="ECO:0000313" key="2">
    <source>
        <dbReference type="Proteomes" id="UP001430919"/>
    </source>
</evidence>
<dbReference type="EMBL" id="JAJJMO010000001">
    <property type="protein sequence ID" value="MCC9073552.1"/>
    <property type="molecule type" value="Genomic_DNA"/>
</dbReference>
<dbReference type="InterPro" id="IPR052159">
    <property type="entry name" value="Competence_DNA_uptake"/>
</dbReference>
<evidence type="ECO:0008006" key="3">
    <source>
        <dbReference type="Google" id="ProtNLM"/>
    </source>
</evidence>
<dbReference type="Gene3D" id="3.60.15.10">
    <property type="entry name" value="Ribonuclease Z/Hydroxyacylglutathione hydrolase-like"/>
    <property type="match status" value="1"/>
</dbReference>
<keyword evidence="2" id="KW-1185">Reference proteome</keyword>
<accession>A0ABS8MXP1</accession>
<reference evidence="1" key="1">
    <citation type="submission" date="2021-11" db="EMBL/GenBank/DDBJ databases">
        <title>Description of novel Flavobacterium species.</title>
        <authorList>
            <person name="Saticioglu I.B."/>
            <person name="Ay H."/>
            <person name="Altun S."/>
            <person name="Duman M."/>
        </authorList>
    </citation>
    <scope>NUCLEOTIDE SEQUENCE</scope>
    <source>
        <strain evidence="1">F-65</strain>
    </source>
</reference>
<gene>
    <name evidence="1" type="ORF">LNQ49_18400</name>
</gene>
<sequence length="348" mass="40053">MINIDFLDAGCADAIHINFIGSDNKPHNILIDGGSEKGNLYEKGLRKRIDEIVNIKKEIIDIWIITHIDDDHIGGILRLLKDIELLEAVDLSRTTFWFNYSNWDYDSGIRTNNLKNVKQGITLRNYIIENSNIRESITDDDIIDLWGATATILSPNNQKYNALLNVWKNAEIKIRESETSSLKTNRKNDYNKKIEDFDISKEVKDASVENGSSISFILQFNNESILFSADSHSDILAYSINRICKDRKLKLKYMQIPHHGSRYNISNSLLELIDCEDYIISADGFNRSNLPNKETLVKVLHANPDKIINFHITQENELTRNIFKVDKDFQINLKFPDQGKNHLHFTIG</sequence>
<evidence type="ECO:0000313" key="1">
    <source>
        <dbReference type="EMBL" id="MCC9073552.1"/>
    </source>
</evidence>
<dbReference type="Proteomes" id="UP001430919">
    <property type="component" value="Unassembled WGS sequence"/>
</dbReference>
<comment type="caution">
    <text evidence="1">The sequence shown here is derived from an EMBL/GenBank/DDBJ whole genome shotgun (WGS) entry which is preliminary data.</text>
</comment>
<dbReference type="RefSeq" id="WP_229990468.1">
    <property type="nucleotide sequence ID" value="NZ_JAJJMO010000001.1"/>
</dbReference>
<dbReference type="PANTHER" id="PTHR30619:SF1">
    <property type="entry name" value="RECOMBINATION PROTEIN 2"/>
    <property type="match status" value="1"/>
</dbReference>
<organism evidence="1 2">
    <name type="scientific">Flavobacterium pisciphilum</name>
    <dbReference type="NCBI Taxonomy" id="2893755"/>
    <lineage>
        <taxon>Bacteria</taxon>
        <taxon>Pseudomonadati</taxon>
        <taxon>Bacteroidota</taxon>
        <taxon>Flavobacteriia</taxon>
        <taxon>Flavobacteriales</taxon>
        <taxon>Flavobacteriaceae</taxon>
        <taxon>Flavobacterium</taxon>
    </lineage>
</organism>
<proteinExistence type="predicted"/>